<organism evidence="1 2">
    <name type="scientific">Trema orientale</name>
    <name type="common">Charcoal tree</name>
    <name type="synonym">Celtis orientalis</name>
    <dbReference type="NCBI Taxonomy" id="63057"/>
    <lineage>
        <taxon>Eukaryota</taxon>
        <taxon>Viridiplantae</taxon>
        <taxon>Streptophyta</taxon>
        <taxon>Embryophyta</taxon>
        <taxon>Tracheophyta</taxon>
        <taxon>Spermatophyta</taxon>
        <taxon>Magnoliopsida</taxon>
        <taxon>eudicotyledons</taxon>
        <taxon>Gunneridae</taxon>
        <taxon>Pentapetalae</taxon>
        <taxon>rosids</taxon>
        <taxon>fabids</taxon>
        <taxon>Rosales</taxon>
        <taxon>Cannabaceae</taxon>
        <taxon>Trema</taxon>
    </lineage>
</organism>
<dbReference type="InParanoid" id="A0A2P5FXI2"/>
<reference evidence="2" key="1">
    <citation type="submission" date="2016-06" db="EMBL/GenBank/DDBJ databases">
        <title>Parallel loss of symbiosis genes in relatives of nitrogen-fixing non-legume Parasponia.</title>
        <authorList>
            <person name="Van Velzen R."/>
            <person name="Holmer R."/>
            <person name="Bu F."/>
            <person name="Rutten L."/>
            <person name="Van Zeijl A."/>
            <person name="Liu W."/>
            <person name="Santuari L."/>
            <person name="Cao Q."/>
            <person name="Sharma T."/>
            <person name="Shen D."/>
            <person name="Roswanjaya Y."/>
            <person name="Wardhani T."/>
            <person name="Kalhor M.S."/>
            <person name="Jansen J."/>
            <person name="Van den Hoogen J."/>
            <person name="Gungor B."/>
            <person name="Hartog M."/>
            <person name="Hontelez J."/>
            <person name="Verver J."/>
            <person name="Yang W.-C."/>
            <person name="Schijlen E."/>
            <person name="Repin R."/>
            <person name="Schilthuizen M."/>
            <person name="Schranz E."/>
            <person name="Heidstra R."/>
            <person name="Miyata K."/>
            <person name="Fedorova E."/>
            <person name="Kohlen W."/>
            <person name="Bisseling T."/>
            <person name="Smit S."/>
            <person name="Geurts R."/>
        </authorList>
    </citation>
    <scope>NUCLEOTIDE SEQUENCE [LARGE SCALE GENOMIC DNA]</scope>
    <source>
        <strain evidence="2">cv. RG33-2</strain>
    </source>
</reference>
<comment type="caution">
    <text evidence="1">The sequence shown here is derived from an EMBL/GenBank/DDBJ whole genome shotgun (WGS) entry which is preliminary data.</text>
</comment>
<evidence type="ECO:0000313" key="2">
    <source>
        <dbReference type="Proteomes" id="UP000237000"/>
    </source>
</evidence>
<dbReference type="AlphaFoldDB" id="A0A2P5FXI2"/>
<accession>A0A2P5FXI2</accession>
<protein>
    <submittedName>
        <fullName evidence="1">Uncharacterized protein</fullName>
    </submittedName>
</protein>
<proteinExistence type="predicted"/>
<keyword evidence="2" id="KW-1185">Reference proteome</keyword>
<gene>
    <name evidence="1" type="ORF">TorRG33x02_014510</name>
</gene>
<dbReference type="Proteomes" id="UP000237000">
    <property type="component" value="Unassembled WGS sequence"/>
</dbReference>
<dbReference type="EMBL" id="JXTC01000004">
    <property type="protein sequence ID" value="POO02467.1"/>
    <property type="molecule type" value="Genomic_DNA"/>
</dbReference>
<sequence>MAGLGSNSLWIPSVFFSLLRVFSPSYGFSCAAFFGVGCLPQSRFSRILAAVGALSQLKMARERDGGIWGTSSSLFVPACIPFWAASNDIFRIRIQDVVGFSFHLKFDDSALLQLLMNQMSHWVNLRNHGGGTVEVMMVHDIDDGDDVLVFSTV</sequence>
<feature type="non-terminal residue" evidence="1">
    <location>
        <position position="153"/>
    </location>
</feature>
<name>A0A2P5FXI2_TREOI</name>
<evidence type="ECO:0000313" key="1">
    <source>
        <dbReference type="EMBL" id="POO02467.1"/>
    </source>
</evidence>